<protein>
    <submittedName>
        <fullName evidence="1">ArsR family transcriptional regulator</fullName>
    </submittedName>
</protein>
<dbReference type="AlphaFoldDB" id="A0A7H4MIK5"/>
<accession>A0A7H4MIK5</accession>
<sequence length="191" mass="20832">MTQIKRLYASCGPEVIIETLQITIGSNVHYLCQGYEDITATTENGDTVTFTACAIDIALPARNADGTQDLKFALCNIDGVVSTAIRYALANRLPASLTYRSYISTDFAAPAAVPYTLKIKSGSWTATEVQITAGYMNILDIAWPRYRYTLPVFPDCVISAKESQCLTLINTVLLNGRRAVEPTRYSTASGL</sequence>
<evidence type="ECO:0000313" key="2">
    <source>
        <dbReference type="Proteomes" id="UP000254545"/>
    </source>
</evidence>
<comment type="caution">
    <text evidence="1">The sequence shown here is derived from an EMBL/GenBank/DDBJ whole genome shotgun (WGS) entry which is preliminary data.</text>
</comment>
<dbReference type="Proteomes" id="UP000254545">
    <property type="component" value="Unassembled WGS sequence"/>
</dbReference>
<name>A0A7H4MIK5_KLEVA</name>
<organism evidence="1 2">
    <name type="scientific">Klebsiella variicola</name>
    <dbReference type="NCBI Taxonomy" id="244366"/>
    <lineage>
        <taxon>Bacteria</taxon>
        <taxon>Pseudomonadati</taxon>
        <taxon>Pseudomonadota</taxon>
        <taxon>Gammaproteobacteria</taxon>
        <taxon>Enterobacterales</taxon>
        <taxon>Enterobacteriaceae</taxon>
        <taxon>Klebsiella/Raoultella group</taxon>
        <taxon>Klebsiella</taxon>
        <taxon>Klebsiella pneumoniae complex</taxon>
    </lineage>
</organism>
<dbReference type="EMBL" id="UGKR01000003">
    <property type="protein sequence ID" value="STS90155.1"/>
    <property type="molecule type" value="Genomic_DNA"/>
</dbReference>
<reference evidence="1 2" key="1">
    <citation type="submission" date="2018-06" db="EMBL/GenBank/DDBJ databases">
        <authorList>
            <consortium name="Pathogen Informatics"/>
            <person name="Doyle S."/>
        </authorList>
    </citation>
    <scope>NUCLEOTIDE SEQUENCE [LARGE SCALE GENOMIC DNA]</scope>
    <source>
        <strain evidence="1 2">NCTC9177</strain>
    </source>
</reference>
<dbReference type="Pfam" id="PF08875">
    <property type="entry name" value="DUF1833"/>
    <property type="match status" value="1"/>
</dbReference>
<dbReference type="InterPro" id="IPR014974">
    <property type="entry name" value="DUF1833"/>
</dbReference>
<evidence type="ECO:0000313" key="1">
    <source>
        <dbReference type="EMBL" id="STS90155.1"/>
    </source>
</evidence>
<gene>
    <name evidence="1" type="ORF">NCTC9177_04047</name>
</gene>
<proteinExistence type="predicted"/>